<proteinExistence type="predicted"/>
<dbReference type="Pfam" id="PF02138">
    <property type="entry name" value="Beach"/>
    <property type="match status" value="1"/>
</dbReference>
<dbReference type="CDD" id="cd06071">
    <property type="entry name" value="Beach"/>
    <property type="match status" value="1"/>
</dbReference>
<dbReference type="SUPFAM" id="SSF50729">
    <property type="entry name" value="PH domain-like"/>
    <property type="match status" value="1"/>
</dbReference>
<reference evidence="4" key="1">
    <citation type="submission" date="2006-10" db="EMBL/GenBank/DDBJ databases">
        <authorList>
            <person name="Amadeo P."/>
            <person name="Zhao Q."/>
            <person name="Wortman J."/>
            <person name="Fraser-Liggett C."/>
            <person name="Carlton J."/>
        </authorList>
    </citation>
    <scope>NUCLEOTIDE SEQUENCE</scope>
    <source>
        <strain evidence="4">G3</strain>
    </source>
</reference>
<keyword evidence="5" id="KW-1185">Reference proteome</keyword>
<organism evidence="4 5">
    <name type="scientific">Trichomonas vaginalis (strain ATCC PRA-98 / G3)</name>
    <dbReference type="NCBI Taxonomy" id="412133"/>
    <lineage>
        <taxon>Eukaryota</taxon>
        <taxon>Metamonada</taxon>
        <taxon>Parabasalia</taxon>
        <taxon>Trichomonadida</taxon>
        <taxon>Trichomonadidae</taxon>
        <taxon>Trichomonas</taxon>
    </lineage>
</organism>
<keyword evidence="1" id="KW-0853">WD repeat</keyword>
<feature type="repeat" description="WD" evidence="1">
    <location>
        <begin position="2432"/>
        <end position="2473"/>
    </location>
</feature>
<name>A2ESM3_TRIV3</name>
<dbReference type="OrthoDB" id="26681at2759"/>
<gene>
    <name evidence="4" type="ORF">TVAG_069820</name>
</gene>
<dbReference type="SMART" id="SM00320">
    <property type="entry name" value="WD40"/>
    <property type="match status" value="2"/>
</dbReference>
<accession>A2ESM3</accession>
<dbReference type="InterPro" id="IPR013320">
    <property type="entry name" value="ConA-like_dom_sf"/>
</dbReference>
<dbReference type="Gene3D" id="2.130.10.10">
    <property type="entry name" value="YVTN repeat-like/Quinoprotein amine dehydrogenase"/>
    <property type="match status" value="1"/>
</dbReference>
<dbReference type="InterPro" id="IPR023362">
    <property type="entry name" value="PH-BEACH_dom"/>
</dbReference>
<dbReference type="SUPFAM" id="SSF49899">
    <property type="entry name" value="Concanavalin A-like lectins/glucanases"/>
    <property type="match status" value="1"/>
</dbReference>
<dbReference type="SMR" id="A2ESM3"/>
<dbReference type="KEGG" id="tva:4762189"/>
<dbReference type="Gene3D" id="1.10.1540.10">
    <property type="entry name" value="BEACH domain"/>
    <property type="match status" value="1"/>
</dbReference>
<evidence type="ECO:0000313" key="4">
    <source>
        <dbReference type="EMBL" id="EAY04332.1"/>
    </source>
</evidence>
<dbReference type="PANTHER" id="PTHR13743">
    <property type="entry name" value="BEIGE/BEACH-RELATED"/>
    <property type="match status" value="1"/>
</dbReference>
<dbReference type="InterPro" id="IPR000409">
    <property type="entry name" value="BEACH_dom"/>
</dbReference>
<dbReference type="Pfam" id="PF15787">
    <property type="entry name" value="DUF4704"/>
    <property type="match status" value="1"/>
</dbReference>
<protein>
    <submittedName>
        <fullName evidence="4">Beige/BEACH domain containing protein</fullName>
    </submittedName>
</protein>
<dbReference type="Pfam" id="PF00400">
    <property type="entry name" value="WD40"/>
    <property type="match status" value="1"/>
</dbReference>
<feature type="domain" description="BEACH-type PH" evidence="3">
    <location>
        <begin position="1865"/>
        <end position="1992"/>
    </location>
</feature>
<feature type="domain" description="BEACH" evidence="2">
    <location>
        <begin position="2004"/>
        <end position="2289"/>
    </location>
</feature>
<dbReference type="SMART" id="SM01026">
    <property type="entry name" value="Beach"/>
    <property type="match status" value="1"/>
</dbReference>
<dbReference type="EMBL" id="DS113478">
    <property type="protein sequence ID" value="EAY04332.1"/>
    <property type="molecule type" value="Genomic_DNA"/>
</dbReference>
<dbReference type="SUPFAM" id="SSF81837">
    <property type="entry name" value="BEACH domain"/>
    <property type="match status" value="1"/>
</dbReference>
<dbReference type="PROSITE" id="PS50197">
    <property type="entry name" value="BEACH"/>
    <property type="match status" value="1"/>
</dbReference>
<dbReference type="RefSeq" id="XP_001316555.1">
    <property type="nucleotide sequence ID" value="XM_001316520.1"/>
</dbReference>
<evidence type="ECO:0000259" key="3">
    <source>
        <dbReference type="PROSITE" id="PS51783"/>
    </source>
</evidence>
<reference evidence="4" key="2">
    <citation type="journal article" date="2007" name="Science">
        <title>Draft genome sequence of the sexually transmitted pathogen Trichomonas vaginalis.</title>
        <authorList>
            <person name="Carlton J.M."/>
            <person name="Hirt R.P."/>
            <person name="Silva J.C."/>
            <person name="Delcher A.L."/>
            <person name="Schatz M."/>
            <person name="Zhao Q."/>
            <person name="Wortman J.R."/>
            <person name="Bidwell S.L."/>
            <person name="Alsmark U.C.M."/>
            <person name="Besteiro S."/>
            <person name="Sicheritz-Ponten T."/>
            <person name="Noel C.J."/>
            <person name="Dacks J.B."/>
            <person name="Foster P.G."/>
            <person name="Simillion C."/>
            <person name="Van de Peer Y."/>
            <person name="Miranda-Saavedra D."/>
            <person name="Barton G.J."/>
            <person name="Westrop G.D."/>
            <person name="Mueller S."/>
            <person name="Dessi D."/>
            <person name="Fiori P.L."/>
            <person name="Ren Q."/>
            <person name="Paulsen I."/>
            <person name="Zhang H."/>
            <person name="Bastida-Corcuera F.D."/>
            <person name="Simoes-Barbosa A."/>
            <person name="Brown M.T."/>
            <person name="Hayes R.D."/>
            <person name="Mukherjee M."/>
            <person name="Okumura C.Y."/>
            <person name="Schneider R."/>
            <person name="Smith A.J."/>
            <person name="Vanacova S."/>
            <person name="Villalvazo M."/>
            <person name="Haas B.J."/>
            <person name="Pertea M."/>
            <person name="Feldblyum T.V."/>
            <person name="Utterback T.R."/>
            <person name="Shu C.L."/>
            <person name="Osoegawa K."/>
            <person name="de Jong P.J."/>
            <person name="Hrdy I."/>
            <person name="Horvathova L."/>
            <person name="Zubacova Z."/>
            <person name="Dolezal P."/>
            <person name="Malik S.B."/>
            <person name="Logsdon J.M. Jr."/>
            <person name="Henze K."/>
            <person name="Gupta A."/>
            <person name="Wang C.C."/>
            <person name="Dunne R.L."/>
            <person name="Upcroft J.A."/>
            <person name="Upcroft P."/>
            <person name="White O."/>
            <person name="Salzberg S.L."/>
            <person name="Tang P."/>
            <person name="Chiu C.-H."/>
            <person name="Lee Y.-S."/>
            <person name="Embley T.M."/>
            <person name="Coombs G.H."/>
            <person name="Mottram J.C."/>
            <person name="Tachezy J."/>
            <person name="Fraser-Liggett C.M."/>
            <person name="Johnson P.J."/>
        </authorList>
    </citation>
    <scope>NUCLEOTIDE SEQUENCE [LARGE SCALE GENOMIC DNA]</scope>
    <source>
        <strain evidence="4">G3</strain>
    </source>
</reference>
<dbReference type="VEuPathDB" id="TrichDB:TVAGG3_0220660"/>
<evidence type="ECO:0000313" key="5">
    <source>
        <dbReference type="Proteomes" id="UP000001542"/>
    </source>
</evidence>
<dbReference type="PANTHER" id="PTHR13743:SF112">
    <property type="entry name" value="BEACH DOMAIN-CONTAINING PROTEIN"/>
    <property type="match status" value="1"/>
</dbReference>
<dbReference type="PROSITE" id="PS50082">
    <property type="entry name" value="WD_REPEATS_2"/>
    <property type="match status" value="1"/>
</dbReference>
<dbReference type="VEuPathDB" id="TrichDB:TVAG_069820"/>
<dbReference type="InterPro" id="IPR036372">
    <property type="entry name" value="BEACH_dom_sf"/>
</dbReference>
<dbReference type="InterPro" id="IPR011047">
    <property type="entry name" value="Quinoprotein_ADH-like_sf"/>
</dbReference>
<dbReference type="InterPro" id="IPR001680">
    <property type="entry name" value="WD40_rpt"/>
</dbReference>
<dbReference type="InParanoid" id="A2ESM3"/>
<dbReference type="InterPro" id="IPR050865">
    <property type="entry name" value="BEACH_Domain"/>
</dbReference>
<sequence>MEFVPIFFPKRASEEDGNYVSNCITAFCFITETDKPYLTYNQKFVESLLEDVKIDQQFDFISILFGFIDLIDEVFEPDDVILTIRKLYSVSYYASQLIQFDSIRFYNDIASTFEILLPAVENRPDLHDMIIGSINYALFVITPRLRDSKLLQPDIEYIVNTALFIKDKTEIAMRKKIVEFLYNAFFCFDGEVGTDLVIQDVIKSITITIRNNFEIEFNYMAFVAHLISLLSTQLSYETKSAIFLLVSLVTEKHGDIVDFVLDTDNMDIISSFLCDMISITLQNPPMINQVRPYLGEITKQMTKVGLPKSFQYDPHQPKPSPRPNERPGKFGVKLISILFHSIVAICGSFHDKSSKSLEMIARMLVTSNTLTVAIFCSKMLYMITITKDNMEAVHPILASIFEIAFLFYNDQNLINFSLMYLQKQLTLNTTCIELYLAALEVYIVAAQDFMLSSNIVEIVQIAMNADNEYFDYAFESLQATRITGQILINYVSCFYVENSDEMKQYVFENLSNLIDLINAFFSSPRLTLTFIHSVDFISAIIKISYVLELFEYSATVLVTALSKLKKSDPVMFLIFDYFVEVLQNQEQYLVTFILDLFINIYPENSIELSSLLTQTQFIQESINVVSRHPENIPLIFKLFNTCSSESTAPMFHLLSKAISEEDADKIGDDLFQNNFKNCISSLPVLYDIFGPKMKLLFIERIMVCCRASEKTTIEINSSLLPTKAIATIAEYRHKDKTDEFFDSLCNFISYMGQKSLTSSDLLSLIQVLTPLPGNFRPKFSIQILNTLHNIFENTNLVPTSLFKLYGNAMALPDVTLTKKVTEFSYTCEVKFRGAIGNILRLTCTNSVIISFDYGDKQISITMKDNDGSTIRGAFNFEFSKGQWFKLAIVYKQGVFSLYIRGEKKELLMAKNVFLEGQIVKSGFGSLLIADFGSFSLFSCSLTDEEIALMYKFPLVPCSFSPAEQDDYDNNFGPLFTGKLNDNAIFSYNASLIINNSYAVNMAPLPVTGRMLKLDCQTFSFPSKPKAALSLIGGPSIFLPLFAQLDMPLIPDENMPVEYTIDPEFLPVLLTLIKSVLAKTAKNQENFMDYEGFRILSYLIAKSKLQHITEEVIIKLKEIFQVLMIVGLGRQMLQHIWFNPRLWIYLPLNLQLFVYKTIDEIFDAVSIKRKVWFAQNIPYSRVLCYVKVCYWSTYCDKEYNLLHDPKVDPITKEVEAERDCSIMKEIREVLMQFGDKLAKARFTLGDTTTLIYLCLDKHDLELSKLYLTTLMNLMNEKIDFILPATRTNFKFQTFYPLFTSPDQEIRILAFHIVMRSALFDKELKNQFLPPFSFSQWTKAICCSFNMMNNDETFADIVWGYLFGLFDNKQFTNMPPIRVSQGETRNYNIQYEFLLPLALLVISEFEDAKCFIYIKALYTAIQNQYQMILKKNHWIYTFIFFIVTRLRDKSGNLDESSQFLIDVLLFIYMQNMKVTVIDINMFKEINYTLINLSYKTNIDYSFLMKIILTKFVTNYINDKSTKTLVDEFFSAVWYYLFMIPSTSSHYLPCFNDQQTEYFKKVQYSDCVHFYLSTNPIQINFCYSIRSKQNGEWLDNELAELCLSKMRSLSLNNEQRTMMSFILGRCLAHPNTFSNFMRYIRDVTKFISGHSDNDLSVLVCYMSGLIKCYNATENGHPSHLYLQEDSQAFHKLIHFAFKESTKWGSSLQSFESAYKSTGHNFSHEILMELCKTEQGIDSTAAKLKQNINEYYERGLKSNQKYSVIFKHIHPDPNARQDPGTEQVKSKLLYIADEVKNDNMRGLSIYTRLWHSLGYGNGIWKSTENDSSVHWKISNFMSRKGRRGRLVMNYNFDDHKNASLLRDLGNPLDAAEQYKKHMAEMRLTSFSDNSGVSIIPEDSIIFERDENDMKQLFKIEAKLIRMRKVYSGHLIIYKNLTVFEVKDGEKVLKTGNVEIRYIFLRQYLLLETAIEIFSTKSSMYIDFSIGQREKVLNILAPLCTKAKFIQRKKEDIKVLVEKAKNKWRNNKMSNFDYLMKLNIFSGRSYNDLSKYPVFPWIIQDYKSSKLDLNDRNSYRDLSKPIGAINQERLAILEERLDDSFSQDDQFLYGAFYSSAAVVIGYLIRIEPFTSLHIELQSGKFDIADRLFNGIANAWECCNKVSMDFRELIPEFFYFPDFLNNDNGFDLGKVSATGDVALPPWATDAQDFIVKNAAALESPIVSEMLPRWIDLIFGITSRGQGAIKAKNVFCKNFYDTSITPEVMKNPTLLSFAREYAACFGSSGYQLFFEPHRQKVQPIRSFPLDNFYENYKLSNYPLVAVGAIGNSLISVDSMMNVSCFDINTKGFSKYNFPSRVLPDFIDISLQSQLVTILEYKIIFGFTWSPHINTADIKTGKIIQTKKYHTMPVTCITADKHLVISSAQDATVVIKHKSRIFTFTKHRAPVRCVAFSSNADQLISASIDGTIILLSLSREKDTHSFYIDGVPLFAGMSDSGSSAIVYFNEVYKIIFFDQNLLWPKVIDLSNQVDAFVVFSSPDGNSYVALSVRGTGIIVYNMANGKQCALFMCEATTLNYDKSSCRLIRGTMQGEISLMNIVNVHQ</sequence>
<dbReference type="Pfam" id="PF16057">
    <property type="entry name" value="DUF4800"/>
    <property type="match status" value="1"/>
</dbReference>
<evidence type="ECO:0000256" key="1">
    <source>
        <dbReference type="PROSITE-ProRule" id="PRU00221"/>
    </source>
</evidence>
<dbReference type="eggNOG" id="KOG1787">
    <property type="taxonomic scope" value="Eukaryota"/>
</dbReference>
<dbReference type="PROSITE" id="PS51783">
    <property type="entry name" value="PH_BEACH"/>
    <property type="match status" value="1"/>
</dbReference>
<dbReference type="SUPFAM" id="SSF50998">
    <property type="entry name" value="Quinoprotein alcohol dehydrogenase-like"/>
    <property type="match status" value="1"/>
</dbReference>
<dbReference type="InterPro" id="IPR015943">
    <property type="entry name" value="WD40/YVTN_repeat-like_dom_sf"/>
</dbReference>
<dbReference type="InterPro" id="IPR031570">
    <property type="entry name" value="NBEA/BDCP_DUF4704"/>
</dbReference>
<evidence type="ECO:0000259" key="2">
    <source>
        <dbReference type="PROSITE" id="PS50197"/>
    </source>
</evidence>
<dbReference type="Proteomes" id="UP000001542">
    <property type="component" value="Unassembled WGS sequence"/>
</dbReference>